<organism evidence="8 9">
    <name type="scientific">Brunnivagina elsteri CCALA 953</name>
    <dbReference type="NCBI Taxonomy" id="987040"/>
    <lineage>
        <taxon>Bacteria</taxon>
        <taxon>Bacillati</taxon>
        <taxon>Cyanobacteriota</taxon>
        <taxon>Cyanophyceae</taxon>
        <taxon>Nostocales</taxon>
        <taxon>Calotrichaceae</taxon>
        <taxon>Brunnivagina</taxon>
    </lineage>
</organism>
<name>A0A2A2TM34_9CYAN</name>
<accession>A0A2A2TM34</accession>
<dbReference type="Proteomes" id="UP000218238">
    <property type="component" value="Unassembled WGS sequence"/>
</dbReference>
<keyword evidence="4 6" id="KW-1133">Transmembrane helix</keyword>
<evidence type="ECO:0000313" key="8">
    <source>
        <dbReference type="EMBL" id="PAX59495.1"/>
    </source>
</evidence>
<keyword evidence="2" id="KW-1003">Cell membrane</keyword>
<dbReference type="Pfam" id="PF01292">
    <property type="entry name" value="Ni_hydr_CYTB"/>
    <property type="match status" value="1"/>
</dbReference>
<evidence type="ECO:0000259" key="7">
    <source>
        <dbReference type="Pfam" id="PF01292"/>
    </source>
</evidence>
<evidence type="ECO:0000256" key="6">
    <source>
        <dbReference type="SAM" id="Phobius"/>
    </source>
</evidence>
<dbReference type="AlphaFoldDB" id="A0A2A2TM34"/>
<evidence type="ECO:0000256" key="2">
    <source>
        <dbReference type="ARBA" id="ARBA00022475"/>
    </source>
</evidence>
<feature type="transmembrane region" description="Helical" evidence="6">
    <location>
        <begin position="12"/>
        <end position="34"/>
    </location>
</feature>
<reference evidence="8 9" key="1">
    <citation type="submission" date="2017-08" db="EMBL/GenBank/DDBJ databases">
        <title>Draft genome sequence of filamentous cyanobacterium Calothrix elsteri CCALA 953.</title>
        <authorList>
            <person name="Gagunashvili A.N."/>
            <person name="Elster J."/>
            <person name="Andresson O.S."/>
        </authorList>
    </citation>
    <scope>NUCLEOTIDE SEQUENCE [LARGE SCALE GENOMIC DNA]</scope>
    <source>
        <strain evidence="8 9">CCALA 953</strain>
    </source>
</reference>
<comment type="subcellular location">
    <subcellularLocation>
        <location evidence="1">Cell membrane</location>
        <topology evidence="1">Multi-pass membrane protein</topology>
    </subcellularLocation>
</comment>
<dbReference type="EMBL" id="NTFS01000049">
    <property type="protein sequence ID" value="PAX59495.1"/>
    <property type="molecule type" value="Genomic_DNA"/>
</dbReference>
<dbReference type="GO" id="GO:0009055">
    <property type="term" value="F:electron transfer activity"/>
    <property type="evidence" value="ECO:0007669"/>
    <property type="project" value="InterPro"/>
</dbReference>
<comment type="caution">
    <text evidence="8">The sequence shown here is derived from an EMBL/GenBank/DDBJ whole genome shotgun (WGS) entry which is preliminary data.</text>
</comment>
<dbReference type="OrthoDB" id="457436at2"/>
<keyword evidence="9" id="KW-1185">Reference proteome</keyword>
<dbReference type="InterPro" id="IPR016174">
    <property type="entry name" value="Di-haem_cyt_TM"/>
</dbReference>
<gene>
    <name evidence="8" type="ORF">CK510_06735</name>
</gene>
<evidence type="ECO:0000313" key="9">
    <source>
        <dbReference type="Proteomes" id="UP000218238"/>
    </source>
</evidence>
<keyword evidence="3 6" id="KW-0812">Transmembrane</keyword>
<evidence type="ECO:0000256" key="4">
    <source>
        <dbReference type="ARBA" id="ARBA00022989"/>
    </source>
</evidence>
<sequence length="201" mass="23049">MLRSKLYQPLLLRLFHGINALLIIGAAITGFLVYDSWDGRFGGLSLTKTNRSLIDIHGTFGFFISYIALPLFLIYCWKAGKNRLLQADTLQQLGNVGRPIWWYTLQRIANTFMLIAALFSVISGKFQDENWLPQGELNHVAYYIHLIAWVVVILALSIHLLMSAKVGGLPLLISMFDTIYRPEDSPRFWQEKLNNILHRNK</sequence>
<feature type="domain" description="Cytochrome b561 bacterial/Ni-hydrogenase" evidence="7">
    <location>
        <begin position="8"/>
        <end position="167"/>
    </location>
</feature>
<dbReference type="SUPFAM" id="SSF81342">
    <property type="entry name" value="Transmembrane di-heme cytochromes"/>
    <property type="match status" value="1"/>
</dbReference>
<dbReference type="GO" id="GO:0022904">
    <property type="term" value="P:respiratory electron transport chain"/>
    <property type="evidence" value="ECO:0007669"/>
    <property type="project" value="InterPro"/>
</dbReference>
<feature type="transmembrane region" description="Helical" evidence="6">
    <location>
        <begin position="54"/>
        <end position="77"/>
    </location>
</feature>
<dbReference type="GO" id="GO:0005886">
    <property type="term" value="C:plasma membrane"/>
    <property type="evidence" value="ECO:0007669"/>
    <property type="project" value="UniProtKB-SubCell"/>
</dbReference>
<dbReference type="Gene3D" id="1.20.950.20">
    <property type="entry name" value="Transmembrane di-heme cytochromes, Chain C"/>
    <property type="match status" value="1"/>
</dbReference>
<protein>
    <submittedName>
        <fullName evidence="8">Cytochrome B</fullName>
    </submittedName>
</protein>
<evidence type="ECO:0000256" key="3">
    <source>
        <dbReference type="ARBA" id="ARBA00022692"/>
    </source>
</evidence>
<feature type="transmembrane region" description="Helical" evidence="6">
    <location>
        <begin position="142"/>
        <end position="162"/>
    </location>
</feature>
<evidence type="ECO:0000256" key="5">
    <source>
        <dbReference type="ARBA" id="ARBA00023136"/>
    </source>
</evidence>
<proteinExistence type="predicted"/>
<keyword evidence="5 6" id="KW-0472">Membrane</keyword>
<feature type="transmembrane region" description="Helical" evidence="6">
    <location>
        <begin position="100"/>
        <end position="122"/>
    </location>
</feature>
<evidence type="ECO:0000256" key="1">
    <source>
        <dbReference type="ARBA" id="ARBA00004651"/>
    </source>
</evidence>
<dbReference type="InterPro" id="IPR011577">
    <property type="entry name" value="Cyt_b561_bac/Ni-Hgenase"/>
</dbReference>
<dbReference type="RefSeq" id="WP_095720963.1">
    <property type="nucleotide sequence ID" value="NZ_NTFS01000049.1"/>
</dbReference>